<keyword evidence="6" id="KW-0408">Iron</keyword>
<gene>
    <name evidence="9" type="ORF">CSSPJE1EN1_LOCUS9018</name>
</gene>
<dbReference type="PIRSF" id="PIRSF000178">
    <property type="entry name" value="SDH_cyt_b560"/>
    <property type="match status" value="1"/>
</dbReference>
<dbReference type="Pfam" id="PF01127">
    <property type="entry name" value="Sdh_cyt"/>
    <property type="match status" value="1"/>
</dbReference>
<keyword evidence="7 8" id="KW-0472">Membrane</keyword>
<dbReference type="PROSITE" id="PS01000">
    <property type="entry name" value="SDH_CYT_1"/>
    <property type="match status" value="1"/>
</dbReference>
<keyword evidence="10" id="KW-1185">Reference proteome</keyword>
<dbReference type="EMBL" id="OZ020111">
    <property type="protein sequence ID" value="CAK9263540.1"/>
    <property type="molecule type" value="Genomic_DNA"/>
</dbReference>
<keyword evidence="4" id="KW-0479">Metal-binding</keyword>
<dbReference type="Proteomes" id="UP001497444">
    <property type="component" value="Chromosome 16"/>
</dbReference>
<evidence type="ECO:0000256" key="8">
    <source>
        <dbReference type="SAM" id="Phobius"/>
    </source>
</evidence>
<evidence type="ECO:0008006" key="11">
    <source>
        <dbReference type="Google" id="ProtNLM"/>
    </source>
</evidence>
<dbReference type="PANTHER" id="PTHR10978:SF5">
    <property type="entry name" value="SUCCINATE DEHYDROGENASE CYTOCHROME B560 SUBUNIT, MITOCHONDRIAL"/>
    <property type="match status" value="1"/>
</dbReference>
<dbReference type="InterPro" id="IPR014314">
    <property type="entry name" value="Succ_DH_cytb556"/>
</dbReference>
<dbReference type="PROSITE" id="PS01001">
    <property type="entry name" value="SDH_CYT_2"/>
    <property type="match status" value="1"/>
</dbReference>
<dbReference type="InterPro" id="IPR000701">
    <property type="entry name" value="SuccDH_FuR_B_TM-su"/>
</dbReference>
<dbReference type="NCBIfam" id="TIGR02970">
    <property type="entry name" value="succ_dehyd_cytB"/>
    <property type="match status" value="1"/>
</dbReference>
<evidence type="ECO:0000256" key="5">
    <source>
        <dbReference type="ARBA" id="ARBA00022989"/>
    </source>
</evidence>
<dbReference type="PANTHER" id="PTHR10978">
    <property type="entry name" value="SUCCINATE DEHYDROGENASE CYTOCHROME B560 SUBUNIT"/>
    <property type="match status" value="1"/>
</dbReference>
<evidence type="ECO:0000256" key="3">
    <source>
        <dbReference type="ARBA" id="ARBA00022692"/>
    </source>
</evidence>
<protein>
    <recommendedName>
        <fullName evidence="11">Succinate dehydrogenase subunit 3</fullName>
    </recommendedName>
</protein>
<evidence type="ECO:0000256" key="7">
    <source>
        <dbReference type="ARBA" id="ARBA00023136"/>
    </source>
</evidence>
<dbReference type="Gene3D" id="1.20.1300.10">
    <property type="entry name" value="Fumarate reductase/succinate dehydrogenase, transmembrane subunit"/>
    <property type="match status" value="1"/>
</dbReference>
<evidence type="ECO:0000256" key="1">
    <source>
        <dbReference type="ARBA" id="ARBA00004141"/>
    </source>
</evidence>
<dbReference type="SUPFAM" id="SSF81343">
    <property type="entry name" value="Fumarate reductase respiratory complex transmembrane subunits"/>
    <property type="match status" value="1"/>
</dbReference>
<dbReference type="InterPro" id="IPR034804">
    <property type="entry name" value="SQR/QFR_C/D"/>
</dbReference>
<feature type="transmembrane region" description="Helical" evidence="8">
    <location>
        <begin position="73"/>
        <end position="95"/>
    </location>
</feature>
<reference evidence="9" key="1">
    <citation type="submission" date="2024-02" db="EMBL/GenBank/DDBJ databases">
        <authorList>
            <consortium name="ELIXIR-Norway"/>
            <consortium name="Elixir Norway"/>
        </authorList>
    </citation>
    <scope>NUCLEOTIDE SEQUENCE</scope>
</reference>
<proteinExistence type="predicted"/>
<sequence length="139" mass="16294">MKINRPLSPHLTIYKPQLTSTFSIFHRISGAFLGAVVSLTLSTMVFFSIFFLRIGDFSPTFYYFYRYVFPFTFYFHWFILSVINFTLLALCYHMSNGIRHLLWDLGLFLELAKVHTSGIIMLFCAVCLTVLNIIRFYLS</sequence>
<evidence type="ECO:0000256" key="2">
    <source>
        <dbReference type="ARBA" id="ARBA00022617"/>
    </source>
</evidence>
<organism evidence="9 10">
    <name type="scientific">Sphagnum jensenii</name>
    <dbReference type="NCBI Taxonomy" id="128206"/>
    <lineage>
        <taxon>Eukaryota</taxon>
        <taxon>Viridiplantae</taxon>
        <taxon>Streptophyta</taxon>
        <taxon>Embryophyta</taxon>
        <taxon>Bryophyta</taxon>
        <taxon>Sphagnophytina</taxon>
        <taxon>Sphagnopsida</taxon>
        <taxon>Sphagnales</taxon>
        <taxon>Sphagnaceae</taxon>
        <taxon>Sphagnum</taxon>
    </lineage>
</organism>
<keyword evidence="3 8" id="KW-0812">Transmembrane</keyword>
<evidence type="ECO:0000313" key="10">
    <source>
        <dbReference type="Proteomes" id="UP001497444"/>
    </source>
</evidence>
<dbReference type="CDD" id="cd03499">
    <property type="entry name" value="SQR_TypeC_SdhC"/>
    <property type="match status" value="1"/>
</dbReference>
<evidence type="ECO:0000313" key="9">
    <source>
        <dbReference type="EMBL" id="CAK9263540.1"/>
    </source>
</evidence>
<feature type="transmembrane region" description="Helical" evidence="8">
    <location>
        <begin position="28"/>
        <end position="52"/>
    </location>
</feature>
<accession>A0ABP0W9Q5</accession>
<keyword evidence="5 8" id="KW-1133">Transmembrane helix</keyword>
<evidence type="ECO:0000256" key="4">
    <source>
        <dbReference type="ARBA" id="ARBA00022723"/>
    </source>
</evidence>
<name>A0ABP0W9Q5_9BRYO</name>
<dbReference type="InterPro" id="IPR018495">
    <property type="entry name" value="Succ_DH_cyt_bsu_CS"/>
</dbReference>
<feature type="transmembrane region" description="Helical" evidence="8">
    <location>
        <begin position="115"/>
        <end position="138"/>
    </location>
</feature>
<evidence type="ECO:0000256" key="6">
    <source>
        <dbReference type="ARBA" id="ARBA00023004"/>
    </source>
</evidence>
<comment type="subcellular location">
    <subcellularLocation>
        <location evidence="1">Membrane</location>
        <topology evidence="1">Multi-pass membrane protein</topology>
    </subcellularLocation>
</comment>
<keyword evidence="2" id="KW-0349">Heme</keyword>